<dbReference type="PANTHER" id="PTHR46833:SF1">
    <property type="entry name" value="TELOMERIC REPEAT-BINDING FACTOR 2"/>
    <property type="match status" value="1"/>
</dbReference>
<feature type="region of interest" description="Disordered" evidence="7">
    <location>
        <begin position="552"/>
        <end position="593"/>
    </location>
</feature>
<evidence type="ECO:0000313" key="10">
    <source>
        <dbReference type="Ensembl" id="ENSGACP00000021520.2"/>
    </source>
</evidence>
<evidence type="ECO:0000313" key="11">
    <source>
        <dbReference type="Proteomes" id="UP000007635"/>
    </source>
</evidence>
<feature type="compositionally biased region" description="Basic and acidic residues" evidence="7">
    <location>
        <begin position="217"/>
        <end position="229"/>
    </location>
</feature>
<evidence type="ECO:0000256" key="6">
    <source>
        <dbReference type="ARBA" id="ARBA00023306"/>
    </source>
</evidence>
<feature type="compositionally biased region" description="Low complexity" evidence="7">
    <location>
        <begin position="323"/>
        <end position="336"/>
    </location>
</feature>
<evidence type="ECO:0000256" key="2">
    <source>
        <dbReference type="ARBA" id="ARBA00022454"/>
    </source>
</evidence>
<dbReference type="PANTHER" id="PTHR46833">
    <property type="entry name" value="TELOMERIC REPEAT-BINDING FACTOR 2 TERF2"/>
    <property type="match status" value="1"/>
</dbReference>
<dbReference type="GO" id="GO:0003691">
    <property type="term" value="F:double-stranded telomeric DNA binding"/>
    <property type="evidence" value="ECO:0007669"/>
    <property type="project" value="TreeGrafter"/>
</dbReference>
<dbReference type="GeneTree" id="ENSGT00940000158316"/>
<dbReference type="GO" id="GO:0061820">
    <property type="term" value="P:telomeric D-loop disassembly"/>
    <property type="evidence" value="ECO:0007669"/>
    <property type="project" value="TreeGrafter"/>
</dbReference>
<dbReference type="SUPFAM" id="SSF46689">
    <property type="entry name" value="Homeodomain-like"/>
    <property type="match status" value="1"/>
</dbReference>
<dbReference type="Gene3D" id="1.25.40.210">
    <property type="entry name" value="Telomere repeat-binding factor, dimerisation domain"/>
    <property type="match status" value="1"/>
</dbReference>
<dbReference type="GO" id="GO:0042803">
    <property type="term" value="F:protein homodimerization activity"/>
    <property type="evidence" value="ECO:0007669"/>
    <property type="project" value="InterPro"/>
</dbReference>
<keyword evidence="2" id="KW-0158">Chromosome</keyword>
<feature type="compositionally biased region" description="Polar residues" evidence="7">
    <location>
        <begin position="451"/>
        <end position="469"/>
    </location>
</feature>
<evidence type="ECO:0000256" key="3">
    <source>
        <dbReference type="ARBA" id="ARBA00022895"/>
    </source>
</evidence>
<comment type="subcellular location">
    <subcellularLocation>
        <location evidence="1">Chromosome</location>
        <location evidence="1">Telomere</location>
    </subcellularLocation>
</comment>
<dbReference type="InterPro" id="IPR013867">
    <property type="entry name" value="Telomere_rpt-bd_fac_dimer_dom"/>
</dbReference>
<proteinExistence type="predicted"/>
<dbReference type="InterPro" id="IPR036507">
    <property type="entry name" value="Telomere_rpt-bd_fac_dimer_sf"/>
</dbReference>
<keyword evidence="4" id="KW-0238">DNA-binding</keyword>
<dbReference type="SUPFAM" id="SSF63600">
    <property type="entry name" value="Telomeric repeat binding factor (TRF) dimerisation domain"/>
    <property type="match status" value="1"/>
</dbReference>
<dbReference type="GO" id="GO:1905839">
    <property type="term" value="P:negative regulation of telomeric D-loop disassembly"/>
    <property type="evidence" value="ECO:0007669"/>
    <property type="project" value="TreeGrafter"/>
</dbReference>
<dbReference type="InterPro" id="IPR001005">
    <property type="entry name" value="SANT/Myb"/>
</dbReference>
<evidence type="ECO:0000259" key="9">
    <source>
        <dbReference type="PROSITE" id="PS51294"/>
    </source>
</evidence>
<dbReference type="Pfam" id="PF08558">
    <property type="entry name" value="TRF"/>
    <property type="match status" value="1"/>
</dbReference>
<dbReference type="InterPro" id="IPR009057">
    <property type="entry name" value="Homeodomain-like_sf"/>
</dbReference>
<dbReference type="SMART" id="SM00717">
    <property type="entry name" value="SANT"/>
    <property type="match status" value="1"/>
</dbReference>
<dbReference type="Bgee" id="ENSGACG00000016307">
    <property type="expression patterns" value="Expressed in embryo and 13 other cell types or tissues"/>
</dbReference>
<feature type="region of interest" description="Disordered" evidence="7">
    <location>
        <begin position="283"/>
        <end position="340"/>
    </location>
</feature>
<dbReference type="GO" id="GO:0070187">
    <property type="term" value="C:shelterin complex"/>
    <property type="evidence" value="ECO:0007669"/>
    <property type="project" value="TreeGrafter"/>
</dbReference>
<dbReference type="GO" id="GO:0070198">
    <property type="term" value="P:protein localization to chromosome, telomeric region"/>
    <property type="evidence" value="ECO:0007669"/>
    <property type="project" value="TreeGrafter"/>
</dbReference>
<evidence type="ECO:0000256" key="1">
    <source>
        <dbReference type="ARBA" id="ARBA00004574"/>
    </source>
</evidence>
<dbReference type="GO" id="GO:0032208">
    <property type="term" value="P:negative regulation of telomere maintenance via recombination"/>
    <property type="evidence" value="ECO:0007669"/>
    <property type="project" value="TreeGrafter"/>
</dbReference>
<dbReference type="GO" id="GO:0032210">
    <property type="term" value="P:regulation of telomere maintenance via telomerase"/>
    <property type="evidence" value="ECO:0007669"/>
    <property type="project" value="TreeGrafter"/>
</dbReference>
<evidence type="ECO:0008006" key="12">
    <source>
        <dbReference type="Google" id="ProtNLM"/>
    </source>
</evidence>
<reference evidence="10 11" key="1">
    <citation type="journal article" date="2021" name="G3 (Bethesda)">
        <title>Improved contiguity of the threespine stickleback genome using long-read sequencing.</title>
        <authorList>
            <person name="Nath S."/>
            <person name="Shaw D.E."/>
            <person name="White M.A."/>
        </authorList>
    </citation>
    <scope>NUCLEOTIDE SEQUENCE [LARGE SCALE GENOMIC DNA]</scope>
    <source>
        <strain evidence="10 11">Lake Benthic</strain>
    </source>
</reference>
<dbReference type="GO" id="GO:0098505">
    <property type="term" value="F:G-rich strand telomeric DNA binding"/>
    <property type="evidence" value="ECO:0007669"/>
    <property type="project" value="TreeGrafter"/>
</dbReference>
<feature type="region of interest" description="Disordered" evidence="7">
    <location>
        <begin position="506"/>
        <end position="533"/>
    </location>
</feature>
<keyword evidence="11" id="KW-1185">Reference proteome</keyword>
<name>G3PV83_GASAC</name>
<reference evidence="10" key="2">
    <citation type="submission" date="2025-08" db="UniProtKB">
        <authorList>
            <consortium name="Ensembl"/>
        </authorList>
    </citation>
    <scope>IDENTIFICATION</scope>
</reference>
<dbReference type="InterPro" id="IPR017930">
    <property type="entry name" value="Myb_dom"/>
</dbReference>
<keyword evidence="3" id="KW-0779">Telomere</keyword>
<dbReference type="GO" id="GO:0005654">
    <property type="term" value="C:nucleoplasm"/>
    <property type="evidence" value="ECO:0007669"/>
    <property type="project" value="UniProtKB-ARBA"/>
</dbReference>
<keyword evidence="6" id="KW-0131">Cell cycle</keyword>
<feature type="domain" description="Myb-like" evidence="8">
    <location>
        <begin position="580"/>
        <end position="633"/>
    </location>
</feature>
<dbReference type="GO" id="GO:0003720">
    <property type="term" value="F:telomerase activity"/>
    <property type="evidence" value="ECO:0007669"/>
    <property type="project" value="TreeGrafter"/>
</dbReference>
<evidence type="ECO:0000256" key="5">
    <source>
        <dbReference type="ARBA" id="ARBA00023242"/>
    </source>
</evidence>
<feature type="compositionally biased region" description="Acidic residues" evidence="7">
    <location>
        <begin position="425"/>
        <end position="434"/>
    </location>
</feature>
<evidence type="ECO:0000256" key="7">
    <source>
        <dbReference type="SAM" id="MobiDB-lite"/>
    </source>
</evidence>
<accession>G3PV83</accession>
<dbReference type="AlphaFoldDB" id="G3PV83"/>
<dbReference type="GO" id="GO:0031848">
    <property type="term" value="P:protection from non-homologous end joining at telomere"/>
    <property type="evidence" value="ECO:0007669"/>
    <property type="project" value="InterPro"/>
</dbReference>
<evidence type="ECO:0000259" key="8">
    <source>
        <dbReference type="PROSITE" id="PS50090"/>
    </source>
</evidence>
<dbReference type="PROSITE" id="PS50090">
    <property type="entry name" value="MYB_LIKE"/>
    <property type="match status" value="1"/>
</dbReference>
<dbReference type="CDD" id="cd11660">
    <property type="entry name" value="SANT_TRF"/>
    <property type="match status" value="1"/>
</dbReference>
<dbReference type="Ensembl" id="ENSGACT00000021561.2">
    <property type="protein sequence ID" value="ENSGACP00000021520.2"/>
    <property type="gene ID" value="ENSGACG00000016307.2"/>
</dbReference>
<dbReference type="Proteomes" id="UP000007635">
    <property type="component" value="Chromosome II"/>
</dbReference>
<dbReference type="Gene3D" id="1.10.10.60">
    <property type="entry name" value="Homeodomain-like"/>
    <property type="match status" value="1"/>
</dbReference>
<feature type="domain" description="HTH myb-type" evidence="9">
    <location>
        <begin position="580"/>
        <end position="637"/>
    </location>
</feature>
<feature type="region of interest" description="Disordered" evidence="7">
    <location>
        <begin position="363"/>
        <end position="399"/>
    </location>
</feature>
<reference evidence="10" key="3">
    <citation type="submission" date="2025-09" db="UniProtKB">
        <authorList>
            <consortium name="Ensembl"/>
        </authorList>
    </citation>
    <scope>IDENTIFICATION</scope>
</reference>
<evidence type="ECO:0000256" key="4">
    <source>
        <dbReference type="ARBA" id="ARBA00023125"/>
    </source>
</evidence>
<feature type="region of interest" description="Disordered" evidence="7">
    <location>
        <begin position="420"/>
        <end position="487"/>
    </location>
</feature>
<sequence>MAANETEVNNIAGVEATVNRWIVDYYSHLALDFFKNKKYAEFCGIRDVLQSVLVRPLESSDVTQTKIRVLQFLSRINDGEHLDLTFESDESLTPLESALVVLETIIQECKTAMPELFEGVCTSIKEMIVGLLIKNKEFDHANEVLKKHFPKSMVGKKAIFMGLVKKKSNVHAVIEQIDFQRFKDEMFAFCQRLCPLNLPFLYKAATQLLDKRHTEKSLEAAGSDERDKALPSCSQQTNPAQFVSRKPAIIQRTRLEMAYTALAAGSVERTFAQLEEEVAEKEQSRINDLSLPLSPAPKKAAVLDSEPDGPFQRDSGSPMEASPADQPPQTDAAPQTESGCLSKSPLALRKHPVHSVARLVVEPDSQASSQCTAASPRLEPDSPATETENDSLGQGAENDVSIPVRKIRRSNRLYNRSSIILSQSSEDDDDDEEDRAGSVAQRDIPVEKPHNQSNSLLGQNSTESEQPASDSGDDPQQAPAPKNPPVQKCRRQLLSKVPQAVCIIDSMDSSPEPMGVQAVPQRSSTPTKDFAPDKPLCQSKWKVLYNNAKESKETWSDEESCSSSKKNTTKRAHNESTISNSGHKKRKWSEDETNNLKAGVKRFGEGSWSQIKAYYSFEDRTNVNLKDRWRTLKKSNVV</sequence>
<dbReference type="PROSITE" id="PS51294">
    <property type="entry name" value="HTH_MYB"/>
    <property type="match status" value="1"/>
</dbReference>
<dbReference type="InterPro" id="IPR030657">
    <property type="entry name" value="TERF2"/>
</dbReference>
<keyword evidence="5" id="KW-0539">Nucleus</keyword>
<dbReference type="GO" id="GO:0031627">
    <property type="term" value="P:telomeric loop formation"/>
    <property type="evidence" value="ECO:0007669"/>
    <property type="project" value="TreeGrafter"/>
</dbReference>
<organism evidence="10 11">
    <name type="scientific">Gasterosteus aculeatus aculeatus</name>
    <name type="common">three-spined stickleback</name>
    <dbReference type="NCBI Taxonomy" id="481459"/>
    <lineage>
        <taxon>Eukaryota</taxon>
        <taxon>Metazoa</taxon>
        <taxon>Chordata</taxon>
        <taxon>Craniata</taxon>
        <taxon>Vertebrata</taxon>
        <taxon>Euteleostomi</taxon>
        <taxon>Actinopterygii</taxon>
        <taxon>Neopterygii</taxon>
        <taxon>Teleostei</taxon>
        <taxon>Neoteleostei</taxon>
        <taxon>Acanthomorphata</taxon>
        <taxon>Eupercaria</taxon>
        <taxon>Perciformes</taxon>
        <taxon>Cottioidei</taxon>
        <taxon>Gasterosteales</taxon>
        <taxon>Gasterosteidae</taxon>
        <taxon>Gasterosteus</taxon>
    </lineage>
</organism>
<feature type="region of interest" description="Disordered" evidence="7">
    <location>
        <begin position="217"/>
        <end position="239"/>
    </location>
</feature>
<dbReference type="Pfam" id="PF00249">
    <property type="entry name" value="Myb_DNA-binding"/>
    <property type="match status" value="1"/>
</dbReference>
<protein>
    <recommendedName>
        <fullName evidence="12">Telomeric repeat-binding factor</fullName>
    </recommendedName>
</protein>